<evidence type="ECO:0000313" key="10">
    <source>
        <dbReference type="EMBL" id="MBX69241.1"/>
    </source>
</evidence>
<dbReference type="PROSITE" id="PS51257">
    <property type="entry name" value="PROKAR_LIPOPROTEIN"/>
    <property type="match status" value="1"/>
</dbReference>
<reference evidence="10" key="1">
    <citation type="submission" date="2018-02" db="EMBL/GenBank/DDBJ databases">
        <title>Rhizophora mucronata_Transcriptome.</title>
        <authorList>
            <person name="Meera S.P."/>
            <person name="Sreeshan A."/>
            <person name="Augustine A."/>
        </authorList>
    </citation>
    <scope>NUCLEOTIDE SEQUENCE</scope>
    <source>
        <tissue evidence="10">Leaf</tissue>
    </source>
</reference>
<dbReference type="PANTHER" id="PTHR33573:SF30">
    <property type="entry name" value="CASP-LIKE PROTEIN 2C1-RELATED"/>
    <property type="match status" value="1"/>
</dbReference>
<dbReference type="InterPro" id="IPR006702">
    <property type="entry name" value="CASP_dom"/>
</dbReference>
<comment type="caution">
    <text evidence="8">Lacks conserved residue(s) required for the propagation of feature annotation.</text>
</comment>
<dbReference type="EMBL" id="GGEC01088757">
    <property type="protein sequence ID" value="MBX69241.1"/>
    <property type="molecule type" value="Transcribed_RNA"/>
</dbReference>
<feature type="transmembrane region" description="Helical" evidence="8">
    <location>
        <begin position="150"/>
        <end position="171"/>
    </location>
</feature>
<dbReference type="PANTHER" id="PTHR33573">
    <property type="entry name" value="CASP-LIKE PROTEIN 4A4"/>
    <property type="match status" value="1"/>
</dbReference>
<keyword evidence="5 8" id="KW-0812">Transmembrane</keyword>
<organism evidence="10">
    <name type="scientific">Rhizophora mucronata</name>
    <name type="common">Asiatic mangrove</name>
    <dbReference type="NCBI Taxonomy" id="61149"/>
    <lineage>
        <taxon>Eukaryota</taxon>
        <taxon>Viridiplantae</taxon>
        <taxon>Streptophyta</taxon>
        <taxon>Embryophyta</taxon>
        <taxon>Tracheophyta</taxon>
        <taxon>Spermatophyta</taxon>
        <taxon>Magnoliopsida</taxon>
        <taxon>eudicotyledons</taxon>
        <taxon>Gunneridae</taxon>
        <taxon>Pentapetalae</taxon>
        <taxon>rosids</taxon>
        <taxon>fabids</taxon>
        <taxon>Malpighiales</taxon>
        <taxon>Rhizophoraceae</taxon>
        <taxon>Rhizophora</taxon>
    </lineage>
</organism>
<evidence type="ECO:0000256" key="7">
    <source>
        <dbReference type="ARBA" id="ARBA00023136"/>
    </source>
</evidence>
<protein>
    <recommendedName>
        <fullName evidence="8">CASP-like protein</fullName>
    </recommendedName>
</protein>
<sequence>MEPAKLDRIEASLRLCAILLLILSACLVGLDSQTKFMIYLRREVTYKSLKAFPVLVYVDSAAAAYNLLQLSRFSLSAFSKANYKGPYSYLAWGCYLLDQLAVYMTFGATTAATEHSILVVTGVEIFQWTAWCNKFTRFCLQIGGALLSGYLAFGVMVLLSFISAFNVFRLYSPKQFLRLKAT</sequence>
<name>A0A2P2QQT4_RHIMU</name>
<dbReference type="GO" id="GO:0005886">
    <property type="term" value="C:plasma membrane"/>
    <property type="evidence" value="ECO:0007669"/>
    <property type="project" value="UniProtKB-SubCell"/>
</dbReference>
<evidence type="ECO:0000256" key="5">
    <source>
        <dbReference type="ARBA" id="ARBA00022692"/>
    </source>
</evidence>
<evidence type="ECO:0000256" key="3">
    <source>
        <dbReference type="ARBA" id="ARBA00011489"/>
    </source>
</evidence>
<keyword evidence="6 8" id="KW-1133">Transmembrane helix</keyword>
<evidence type="ECO:0000259" key="9">
    <source>
        <dbReference type="Pfam" id="PF04535"/>
    </source>
</evidence>
<evidence type="ECO:0000256" key="8">
    <source>
        <dbReference type="RuleBase" id="RU361233"/>
    </source>
</evidence>
<dbReference type="Pfam" id="PF04535">
    <property type="entry name" value="CASP_dom"/>
    <property type="match status" value="1"/>
</dbReference>
<feature type="transmembrane region" description="Helical" evidence="8">
    <location>
        <begin position="12"/>
        <end position="30"/>
    </location>
</feature>
<dbReference type="InterPro" id="IPR006459">
    <property type="entry name" value="CASP/CASPL"/>
</dbReference>
<dbReference type="NCBIfam" id="TIGR01569">
    <property type="entry name" value="A_tha_TIGR01569"/>
    <property type="match status" value="1"/>
</dbReference>
<comment type="similarity">
    <text evidence="2 8">Belongs to the Casparian strip membrane proteins (CASP) family.</text>
</comment>
<keyword evidence="7 8" id="KW-0472">Membrane</keyword>
<accession>A0A2P2QQT4</accession>
<comment type="subcellular location">
    <subcellularLocation>
        <location evidence="1 8">Cell membrane</location>
        <topology evidence="1 8">Multi-pass membrane protein</topology>
    </subcellularLocation>
</comment>
<keyword evidence="4 8" id="KW-1003">Cell membrane</keyword>
<feature type="domain" description="Casparian strip membrane protein" evidence="9">
    <location>
        <begin position="5"/>
        <end position="153"/>
    </location>
</feature>
<feature type="transmembrane region" description="Helical" evidence="8">
    <location>
        <begin position="50"/>
        <end position="68"/>
    </location>
</feature>
<evidence type="ECO:0000256" key="6">
    <source>
        <dbReference type="ARBA" id="ARBA00022989"/>
    </source>
</evidence>
<evidence type="ECO:0000256" key="4">
    <source>
        <dbReference type="ARBA" id="ARBA00022475"/>
    </source>
</evidence>
<proteinExistence type="inferred from homology"/>
<comment type="subunit">
    <text evidence="3 8">Homodimer and heterodimers.</text>
</comment>
<dbReference type="AlphaFoldDB" id="A0A2P2QQT4"/>
<evidence type="ECO:0000256" key="2">
    <source>
        <dbReference type="ARBA" id="ARBA00007651"/>
    </source>
</evidence>
<evidence type="ECO:0000256" key="1">
    <source>
        <dbReference type="ARBA" id="ARBA00004651"/>
    </source>
</evidence>